<protein>
    <submittedName>
        <fullName evidence="4">ASPG1-like protein</fullName>
    </submittedName>
</protein>
<dbReference type="InterPro" id="IPR000246">
    <property type="entry name" value="Peptidase_T2"/>
</dbReference>
<dbReference type="Pfam" id="PF01112">
    <property type="entry name" value="Asparaginase_2"/>
    <property type="match status" value="1"/>
</dbReference>
<dbReference type="CDD" id="cd04513">
    <property type="entry name" value="Glycosylasparaginase"/>
    <property type="match status" value="1"/>
</dbReference>
<dbReference type="Gene3D" id="3.60.20.30">
    <property type="entry name" value="(Glycosyl)asparaginase"/>
    <property type="match status" value="1"/>
</dbReference>
<dbReference type="PANTHER" id="PTHR10188">
    <property type="entry name" value="L-ASPARAGINASE"/>
    <property type="match status" value="1"/>
</dbReference>
<dbReference type="SUPFAM" id="SSF56235">
    <property type="entry name" value="N-terminal nucleophile aminohydrolases (Ntn hydrolases)"/>
    <property type="match status" value="1"/>
</dbReference>
<proteinExistence type="inferred from homology"/>
<evidence type="ECO:0000313" key="5">
    <source>
        <dbReference type="Proteomes" id="UP001164746"/>
    </source>
</evidence>
<feature type="chain" id="PRO_5046447751" evidence="3">
    <location>
        <begin position="22"/>
        <end position="328"/>
    </location>
</feature>
<evidence type="ECO:0000256" key="1">
    <source>
        <dbReference type="ARBA" id="ARBA00010872"/>
    </source>
</evidence>
<feature type="region of interest" description="Disordered" evidence="2">
    <location>
        <begin position="143"/>
        <end position="176"/>
    </location>
</feature>
<reference evidence="4" key="1">
    <citation type="submission" date="2022-11" db="EMBL/GenBank/DDBJ databases">
        <title>Centuries of genome instability and evolution in soft-shell clam transmissible cancer (bioRxiv).</title>
        <authorList>
            <person name="Hart S.F.M."/>
            <person name="Yonemitsu M.A."/>
            <person name="Giersch R.M."/>
            <person name="Beal B.F."/>
            <person name="Arriagada G."/>
            <person name="Davis B.W."/>
            <person name="Ostrander E.A."/>
            <person name="Goff S.P."/>
            <person name="Metzger M.J."/>
        </authorList>
    </citation>
    <scope>NUCLEOTIDE SEQUENCE</scope>
    <source>
        <strain evidence="4">MELC-2E11</strain>
        <tissue evidence="4">Siphon/mantle</tissue>
    </source>
</reference>
<dbReference type="PANTHER" id="PTHR10188:SF6">
    <property type="entry name" value="N(4)-(BETA-N-ACETYLGLUCOSAMINYL)-L-ASPARAGINASE"/>
    <property type="match status" value="1"/>
</dbReference>
<evidence type="ECO:0000313" key="4">
    <source>
        <dbReference type="EMBL" id="WAQ98658.1"/>
    </source>
</evidence>
<gene>
    <name evidence="4" type="ORF">MAR_023031</name>
</gene>
<dbReference type="Proteomes" id="UP001164746">
    <property type="component" value="Chromosome 3"/>
</dbReference>
<sequence>MAAPMLLILTIFCFCIIGSAAISLPVVVNTWPFTNATIAAWKVITSNHTAVDAVEAGCSECEMERCDGSVGWGSDPDETGETTLDAMIMNGITHDVGAVGAIRRVKTAISVARAVMERTTHTLLVGDQATAFAQQIGFQTSDLHSNKSNVVPDPKKSCGPYKPKPFPPPQPAVGKQQQLSEDKYKQISSHNHDTIVDSQGNVAGGTSTNGLNHKIPGRVGDSPIAGAGSYVDNDVGGAAATGDGDVMMRFLPSFYAVTLMKTGVSPSVATSEAIKSIIRFYPDFIGAVVAVNTQGQHGAACHGIPKFPYSIMSPNYTSVTVIEVPCFN</sequence>
<organism evidence="4 5">
    <name type="scientific">Mya arenaria</name>
    <name type="common">Soft-shell clam</name>
    <dbReference type="NCBI Taxonomy" id="6604"/>
    <lineage>
        <taxon>Eukaryota</taxon>
        <taxon>Metazoa</taxon>
        <taxon>Spiralia</taxon>
        <taxon>Lophotrochozoa</taxon>
        <taxon>Mollusca</taxon>
        <taxon>Bivalvia</taxon>
        <taxon>Autobranchia</taxon>
        <taxon>Heteroconchia</taxon>
        <taxon>Euheterodonta</taxon>
        <taxon>Imparidentia</taxon>
        <taxon>Neoheterodontei</taxon>
        <taxon>Myida</taxon>
        <taxon>Myoidea</taxon>
        <taxon>Myidae</taxon>
        <taxon>Mya</taxon>
    </lineage>
</organism>
<evidence type="ECO:0000256" key="2">
    <source>
        <dbReference type="SAM" id="MobiDB-lite"/>
    </source>
</evidence>
<name>A0ABY7DNH0_MYAAR</name>
<accession>A0ABY7DNH0</accession>
<feature type="compositionally biased region" description="Pro residues" evidence="2">
    <location>
        <begin position="162"/>
        <end position="171"/>
    </location>
</feature>
<keyword evidence="3" id="KW-0732">Signal</keyword>
<evidence type="ECO:0000256" key="3">
    <source>
        <dbReference type="SAM" id="SignalP"/>
    </source>
</evidence>
<dbReference type="InterPro" id="IPR029055">
    <property type="entry name" value="Ntn_hydrolases_N"/>
</dbReference>
<keyword evidence="5" id="KW-1185">Reference proteome</keyword>
<feature type="signal peptide" evidence="3">
    <location>
        <begin position="1"/>
        <end position="21"/>
    </location>
</feature>
<comment type="similarity">
    <text evidence="1">Belongs to the Ntn-hydrolase family.</text>
</comment>
<dbReference type="EMBL" id="CP111014">
    <property type="protein sequence ID" value="WAQ98658.1"/>
    <property type="molecule type" value="Genomic_DNA"/>
</dbReference>